<dbReference type="BioCyc" id="RHOM585394:G1H02-428-MONOMER"/>
<evidence type="ECO:0000313" key="3">
    <source>
        <dbReference type="Proteomes" id="UP000008178"/>
    </source>
</evidence>
<evidence type="ECO:0000313" key="2">
    <source>
        <dbReference type="EMBL" id="AEN95539.1"/>
    </source>
</evidence>
<protein>
    <submittedName>
        <fullName evidence="2">Uncharacterized protein</fullName>
    </submittedName>
</protein>
<dbReference type="AlphaFoldDB" id="G2T0K7"/>
<dbReference type="GeneID" id="93722284"/>
<dbReference type="Proteomes" id="UP000008178">
    <property type="component" value="Chromosome"/>
</dbReference>
<dbReference type="RefSeq" id="WP_014078584.1">
    <property type="nucleotide sequence ID" value="NC_015977.1"/>
</dbReference>
<dbReference type="InterPro" id="IPR045633">
    <property type="entry name" value="DUF6414"/>
</dbReference>
<evidence type="ECO:0000256" key="1">
    <source>
        <dbReference type="SAM" id="MobiDB-lite"/>
    </source>
</evidence>
<accession>G2T0K7</accession>
<name>G2T0K7_ROSHA</name>
<feature type="region of interest" description="Disordered" evidence="1">
    <location>
        <begin position="243"/>
        <end position="264"/>
    </location>
</feature>
<organism evidence="2 3">
    <name type="scientific">Roseburia hominis (strain DSM 16839 / JCM 17582 / NCIMB 14029 / A2-183)</name>
    <dbReference type="NCBI Taxonomy" id="585394"/>
    <lineage>
        <taxon>Bacteria</taxon>
        <taxon>Bacillati</taxon>
        <taxon>Bacillota</taxon>
        <taxon>Clostridia</taxon>
        <taxon>Lachnospirales</taxon>
        <taxon>Lachnospiraceae</taxon>
        <taxon>Roseburia</taxon>
    </lineage>
</organism>
<dbReference type="EMBL" id="CP003040">
    <property type="protein sequence ID" value="AEN95539.1"/>
    <property type="molecule type" value="Genomic_DNA"/>
</dbReference>
<sequence>MTNERRNVMENSICKIVYFDEDSVTDYVQIIAGGALEKTTQLLKETDKNINTDASVSGKAGISGVFKALLGLEAQASADASMGISLNTNKMAKNIVKNTILTDFLGILNDEKQNRKGKISQGSIKKFEGYTISVEKDSLSYIVMVSPYLSMLKGGASVPAGEFDIAIEKLDNALKSAKGYYEFVGTKGKSKVVLRFNINSLKNNYKINDLLKMNLSIYAIKVGTTTLSQLDVNKELDIDFYSRPKDNPDYTSSEKKTSDDDTDKNRKLDVYDVLLAGVETND</sequence>
<dbReference type="eggNOG" id="ENOG50320E7">
    <property type="taxonomic scope" value="Bacteria"/>
</dbReference>
<dbReference type="KEGG" id="rho:RHOM_02085"/>
<reference evidence="2 3" key="1">
    <citation type="journal article" date="2015" name="Genome Announc.">
        <title>Complete genome sequence of the human gut symbiont Roseburia hominis.</title>
        <authorList>
            <person name="Travis A.J."/>
            <person name="Kelly D."/>
            <person name="Flint H.J."/>
            <person name="Aminov R.I."/>
        </authorList>
    </citation>
    <scope>NUCLEOTIDE SEQUENCE [LARGE SCALE GENOMIC DNA]</scope>
    <source>
        <strain evidence="3">DSM 16839 / JCM 17582 / NCIMB 14029 / A2-183</strain>
    </source>
</reference>
<proteinExistence type="predicted"/>
<dbReference type="Pfam" id="PF19952">
    <property type="entry name" value="DUF6414"/>
    <property type="match status" value="1"/>
</dbReference>
<gene>
    <name evidence="2" type="ordered locus">RHOM_02085</name>
</gene>
<dbReference type="STRING" id="585394.RHOM_02085"/>
<keyword evidence="3" id="KW-1185">Reference proteome</keyword>
<dbReference type="HOGENOM" id="CLU_088887_0_0_9"/>